<keyword evidence="5" id="KW-1185">Reference proteome</keyword>
<dbReference type="AlphaFoldDB" id="A0AAV0GQX5"/>
<dbReference type="Pfam" id="PF13041">
    <property type="entry name" value="PPR_2"/>
    <property type="match status" value="2"/>
</dbReference>
<dbReference type="FunFam" id="1.25.40.10:FF:000344">
    <property type="entry name" value="Pentatricopeptide repeat-containing protein"/>
    <property type="match status" value="1"/>
</dbReference>
<dbReference type="Pfam" id="PF20431">
    <property type="entry name" value="E_motif"/>
    <property type="match status" value="1"/>
</dbReference>
<proteinExistence type="predicted"/>
<feature type="repeat" description="PPR" evidence="2">
    <location>
        <begin position="47"/>
        <end position="81"/>
    </location>
</feature>
<feature type="repeat" description="PPR" evidence="2">
    <location>
        <begin position="321"/>
        <end position="351"/>
    </location>
</feature>
<sequence length="685" mass="75062">MWASRDSEGANSESAAQQTVADGGNNAAMASLSLPRTVNRFFTNASPVNAWNSRIRNSVGLNNPHDALALFRQMKRDGAEPNNLTFPFIAKACAKLANLGWSQIFHTHFLKSQFYSDVFVQTSLLDSYLKCGRLDMAHNVFVRMPERDATSWNAMLVGFSQLGTHDRVFAIFREMRFAGMSPDSVTVMGVSRAVSSVENLDLARGLHAFGIRIGVDYDVSVANTWVSLYAKCGDLRLAELVFGGIEAGLKSLVSWNSLIGGYAYSEKYVDAWNAYQGLLLVGFRPDISTLVSLLSSCARPEALCQGRLIHSHGVRIGCDTDVSVCNTLISMYSKCGDIDSARFLFDAMSNRSSVSWTAMIGGYAEKGDLDEVLTLFKAMERTSESPDLVTVLSVISGCGNAGILETGRWIHNYAESIGLKNRVPVCNALIDMYAKCGSISDARALFCTMPDKTVVSWTVMISGCALNGLFTEALDLFYQMGESGLKPNSITFLAVLQACSHGGFLEKGWELFNLMTRKYKINPGVDHCSCMVDLLGRAGKLNEALDFILNMPVNPDGAIWSALLCYCRIHNNVEIAEYAATRLFELEPSVAAAPYVEMANIYASAGRWDQVAGVRSLMKQNRLKKSPGKSCVEVNGKLCEFTVEDRGHDGGELIYGVLEHVFLQLKEQVANEDSLGIMTCDLQLM</sequence>
<dbReference type="Proteomes" id="UP001154282">
    <property type="component" value="Unassembled WGS sequence"/>
</dbReference>
<keyword evidence="1" id="KW-0677">Repeat</keyword>
<name>A0AAV0GQX5_9ROSI</name>
<feature type="repeat" description="PPR" evidence="2">
    <location>
        <begin position="251"/>
        <end position="285"/>
    </location>
</feature>
<dbReference type="InterPro" id="IPR002885">
    <property type="entry name" value="PPR_rpt"/>
</dbReference>
<feature type="repeat" description="PPR" evidence="2">
    <location>
        <begin position="453"/>
        <end position="487"/>
    </location>
</feature>
<dbReference type="InterPro" id="IPR011990">
    <property type="entry name" value="TPR-like_helical_dom_sf"/>
</dbReference>
<dbReference type="FunFam" id="1.25.40.10:FF:000090">
    <property type="entry name" value="Pentatricopeptide repeat-containing protein, chloroplastic"/>
    <property type="match status" value="1"/>
</dbReference>
<dbReference type="Pfam" id="PF13812">
    <property type="entry name" value="PPR_3"/>
    <property type="match status" value="1"/>
</dbReference>
<dbReference type="PANTHER" id="PTHR24015">
    <property type="entry name" value="OS07G0578800 PROTEIN-RELATED"/>
    <property type="match status" value="1"/>
</dbReference>
<dbReference type="GO" id="GO:0003723">
    <property type="term" value="F:RNA binding"/>
    <property type="evidence" value="ECO:0007669"/>
    <property type="project" value="InterPro"/>
</dbReference>
<dbReference type="NCBIfam" id="TIGR00756">
    <property type="entry name" value="PPR"/>
    <property type="match status" value="7"/>
</dbReference>
<dbReference type="Gene3D" id="1.25.40.10">
    <property type="entry name" value="Tetratricopeptide repeat domain"/>
    <property type="match status" value="4"/>
</dbReference>
<evidence type="ECO:0000256" key="3">
    <source>
        <dbReference type="SAM" id="MobiDB-lite"/>
    </source>
</evidence>
<dbReference type="InterPro" id="IPR046960">
    <property type="entry name" value="PPR_At4g14850-like_plant"/>
</dbReference>
<accession>A0AAV0GQX5</accession>
<dbReference type="InterPro" id="IPR046848">
    <property type="entry name" value="E_motif"/>
</dbReference>
<dbReference type="Pfam" id="PF01535">
    <property type="entry name" value="PPR"/>
    <property type="match status" value="6"/>
</dbReference>
<evidence type="ECO:0000313" key="4">
    <source>
        <dbReference type="EMBL" id="CAI0374798.1"/>
    </source>
</evidence>
<feature type="region of interest" description="Disordered" evidence="3">
    <location>
        <begin position="1"/>
        <end position="20"/>
    </location>
</feature>
<evidence type="ECO:0000313" key="5">
    <source>
        <dbReference type="Proteomes" id="UP001154282"/>
    </source>
</evidence>
<evidence type="ECO:0000256" key="1">
    <source>
        <dbReference type="ARBA" id="ARBA00022737"/>
    </source>
</evidence>
<feature type="compositionally biased region" description="Polar residues" evidence="3">
    <location>
        <begin position="9"/>
        <end position="20"/>
    </location>
</feature>
<feature type="repeat" description="PPR" evidence="2">
    <location>
        <begin position="117"/>
        <end position="147"/>
    </location>
</feature>
<evidence type="ECO:0000256" key="2">
    <source>
        <dbReference type="PROSITE-ProRule" id="PRU00708"/>
    </source>
</evidence>
<feature type="repeat" description="PPR" evidence="2">
    <location>
        <begin position="352"/>
        <end position="386"/>
    </location>
</feature>
<organism evidence="4 5">
    <name type="scientific">Linum tenue</name>
    <dbReference type="NCBI Taxonomy" id="586396"/>
    <lineage>
        <taxon>Eukaryota</taxon>
        <taxon>Viridiplantae</taxon>
        <taxon>Streptophyta</taxon>
        <taxon>Embryophyta</taxon>
        <taxon>Tracheophyta</taxon>
        <taxon>Spermatophyta</taxon>
        <taxon>Magnoliopsida</taxon>
        <taxon>eudicotyledons</taxon>
        <taxon>Gunneridae</taxon>
        <taxon>Pentapetalae</taxon>
        <taxon>rosids</taxon>
        <taxon>fabids</taxon>
        <taxon>Malpighiales</taxon>
        <taxon>Linaceae</taxon>
        <taxon>Linum</taxon>
    </lineage>
</organism>
<dbReference type="GO" id="GO:0009451">
    <property type="term" value="P:RNA modification"/>
    <property type="evidence" value="ECO:0007669"/>
    <property type="project" value="InterPro"/>
</dbReference>
<dbReference type="PANTHER" id="PTHR24015:SF1993">
    <property type="entry name" value="PENTATRICOPEPTIDE REPEAT-CONTAINING PROTEIN"/>
    <property type="match status" value="1"/>
</dbReference>
<gene>
    <name evidence="4" type="ORF">LITE_LOCUS345</name>
</gene>
<dbReference type="EMBL" id="CAMGYJ010000002">
    <property type="protein sequence ID" value="CAI0374798.1"/>
    <property type="molecule type" value="Genomic_DNA"/>
</dbReference>
<dbReference type="PROSITE" id="PS51375">
    <property type="entry name" value="PPR"/>
    <property type="match status" value="7"/>
</dbReference>
<reference evidence="4" key="1">
    <citation type="submission" date="2022-08" db="EMBL/GenBank/DDBJ databases">
        <authorList>
            <person name="Gutierrez-Valencia J."/>
        </authorList>
    </citation>
    <scope>NUCLEOTIDE SEQUENCE</scope>
</reference>
<comment type="caution">
    <text evidence="4">The sequence shown here is derived from an EMBL/GenBank/DDBJ whole genome shotgun (WGS) entry which is preliminary data.</text>
</comment>
<dbReference type="FunFam" id="1.25.40.10:FF:000968">
    <property type="entry name" value="Pentatricopeptide repeat-containing protein, mitochondrial"/>
    <property type="match status" value="1"/>
</dbReference>
<feature type="repeat" description="PPR" evidence="2">
    <location>
        <begin position="148"/>
        <end position="182"/>
    </location>
</feature>
<protein>
    <submittedName>
        <fullName evidence="4">Uncharacterized protein</fullName>
    </submittedName>
</protein>